<name>A0AB72ZD72_LISIO</name>
<sequence>MNIIIIFGRECMAVSNATLKEAVDVLKKTGVRITPQRHAILEFLINSHTHPTADDIYRSLEGNFPNMSVATVYNNLRVFRDAGLIKELSYGDASSRFDFSTSNHYHAICNVCGKIVDFHYPGLDEVEHFAAHVTGYEIDNHRLEVYGTCPECKEKQSNN</sequence>
<comment type="cofactor">
    <cofactor evidence="12">
        <name>Mn(2+)</name>
        <dbReference type="ChEBI" id="CHEBI:29035"/>
    </cofactor>
    <cofactor evidence="12">
        <name>Fe(2+)</name>
        <dbReference type="ChEBI" id="CHEBI:29033"/>
    </cofactor>
    <text evidence="12">Binds 1 Mn(2+) or Fe(2+) ion per subunit.</text>
</comment>
<dbReference type="GO" id="GO:0000976">
    <property type="term" value="F:transcription cis-regulatory region binding"/>
    <property type="evidence" value="ECO:0007669"/>
    <property type="project" value="TreeGrafter"/>
</dbReference>
<dbReference type="PANTHER" id="PTHR33202">
    <property type="entry name" value="ZINC UPTAKE REGULATION PROTEIN"/>
    <property type="match status" value="1"/>
</dbReference>
<dbReference type="InterPro" id="IPR036388">
    <property type="entry name" value="WH-like_DNA-bd_sf"/>
</dbReference>
<reference evidence="13 14" key="1">
    <citation type="submission" date="2011-08" db="EMBL/GenBank/DDBJ databases">
        <authorList>
            <person name="Weinstock G."/>
            <person name="Sodergren E."/>
            <person name="Clifton S."/>
            <person name="Fulton L."/>
            <person name="Fulton B."/>
            <person name="Courtney L."/>
            <person name="Fronick C."/>
            <person name="Harrison M."/>
            <person name="Strong C."/>
            <person name="Farmer C."/>
            <person name="Delahaunty K."/>
            <person name="Markovic C."/>
            <person name="Hall O."/>
            <person name="Minx P."/>
            <person name="Tomlinson C."/>
            <person name="Mitreva M."/>
            <person name="Hou S."/>
            <person name="Chen J."/>
            <person name="Wollam A."/>
            <person name="Pepin K.H."/>
            <person name="Johnson M."/>
            <person name="Bhonagiri V."/>
            <person name="Zhang X."/>
            <person name="Suruliraj S."/>
            <person name="Warren W."/>
            <person name="Chinwalla A."/>
            <person name="Mardis E.R."/>
            <person name="Wilson R.K."/>
        </authorList>
    </citation>
    <scope>NUCLEOTIDE SEQUENCE [LARGE SCALE GENOMIC DNA]</scope>
    <source>
        <strain evidence="13 14">ATCC 33091</strain>
    </source>
</reference>
<organism evidence="13 14">
    <name type="scientific">Listeria innocua ATCC 33091</name>
    <dbReference type="NCBI Taxonomy" id="1002366"/>
    <lineage>
        <taxon>Bacteria</taxon>
        <taxon>Bacillati</taxon>
        <taxon>Bacillota</taxon>
        <taxon>Bacilli</taxon>
        <taxon>Bacillales</taxon>
        <taxon>Listeriaceae</taxon>
        <taxon>Listeria</taxon>
    </lineage>
</organism>
<comment type="cofactor">
    <cofactor evidence="11">
        <name>Zn(2+)</name>
        <dbReference type="ChEBI" id="CHEBI:29105"/>
    </cofactor>
    <text evidence="11">Binds 1 zinc ion per subunit.</text>
</comment>
<feature type="binding site" evidence="12">
    <location>
        <position position="141"/>
    </location>
    <ligand>
        <name>Fe cation</name>
        <dbReference type="ChEBI" id="CHEBI:24875"/>
    </ligand>
</feature>
<protein>
    <submittedName>
        <fullName evidence="13">Peroxide operon regulator</fullName>
    </submittedName>
</protein>
<feature type="binding site" evidence="11">
    <location>
        <position position="152"/>
    </location>
    <ligand>
        <name>Zn(2+)</name>
        <dbReference type="ChEBI" id="CHEBI:29105"/>
    </ligand>
</feature>
<dbReference type="FunFam" id="3.30.1490.190:FF:000003">
    <property type="entry name" value="Fur family transcriptional regulator"/>
    <property type="match status" value="1"/>
</dbReference>
<evidence type="ECO:0000256" key="11">
    <source>
        <dbReference type="PIRSR" id="PIRSR602481-1"/>
    </source>
</evidence>
<dbReference type="GO" id="GO:0005737">
    <property type="term" value="C:cytoplasm"/>
    <property type="evidence" value="ECO:0007669"/>
    <property type="project" value="UniProtKB-SubCell"/>
</dbReference>
<keyword evidence="4" id="KW-0678">Repressor</keyword>
<dbReference type="InterPro" id="IPR043135">
    <property type="entry name" value="Fur_C"/>
</dbReference>
<keyword evidence="7" id="KW-0805">Transcription regulation</keyword>
<dbReference type="SUPFAM" id="SSF46785">
    <property type="entry name" value="Winged helix' DNA-binding domain"/>
    <property type="match status" value="1"/>
</dbReference>
<comment type="subcellular location">
    <subcellularLocation>
        <location evidence="1">Cytoplasm</location>
    </subcellularLocation>
</comment>
<dbReference type="GO" id="GO:0003700">
    <property type="term" value="F:DNA-binding transcription factor activity"/>
    <property type="evidence" value="ECO:0007669"/>
    <property type="project" value="InterPro"/>
</dbReference>
<feature type="binding site" evidence="11">
    <location>
        <position position="109"/>
    </location>
    <ligand>
        <name>Zn(2+)</name>
        <dbReference type="ChEBI" id="CHEBI:29105"/>
    </ligand>
</feature>
<evidence type="ECO:0000313" key="14">
    <source>
        <dbReference type="Proteomes" id="UP000003597"/>
    </source>
</evidence>
<proteinExistence type="inferred from homology"/>
<dbReference type="FunFam" id="1.10.10.10:FF:000147">
    <property type="entry name" value="Fur family transcriptional regulator"/>
    <property type="match status" value="1"/>
</dbReference>
<keyword evidence="8" id="KW-0238">DNA-binding</keyword>
<dbReference type="AlphaFoldDB" id="A0AB72ZD72"/>
<gene>
    <name evidence="13" type="ORF">HMPREF0557_00001</name>
</gene>
<dbReference type="EMBL" id="AGCN01000001">
    <property type="protein sequence ID" value="EHN62786.1"/>
    <property type="molecule type" value="Genomic_DNA"/>
</dbReference>
<dbReference type="PANTHER" id="PTHR33202:SF8">
    <property type="entry name" value="PEROXIDE-RESPONSIVE REPRESSOR PERR"/>
    <property type="match status" value="1"/>
</dbReference>
<keyword evidence="9" id="KW-0804">Transcription</keyword>
<keyword evidence="10" id="KW-0464">Manganese</keyword>
<dbReference type="InterPro" id="IPR036390">
    <property type="entry name" value="WH_DNA-bd_sf"/>
</dbReference>
<evidence type="ECO:0000256" key="1">
    <source>
        <dbReference type="ARBA" id="ARBA00004496"/>
    </source>
</evidence>
<accession>A0AB72ZD72</accession>
<keyword evidence="12" id="KW-0408">Iron</keyword>
<evidence type="ECO:0000256" key="2">
    <source>
        <dbReference type="ARBA" id="ARBA00007957"/>
    </source>
</evidence>
<evidence type="ECO:0000256" key="7">
    <source>
        <dbReference type="ARBA" id="ARBA00023015"/>
    </source>
</evidence>
<feature type="binding site" evidence="11">
    <location>
        <position position="112"/>
    </location>
    <ligand>
        <name>Zn(2+)</name>
        <dbReference type="ChEBI" id="CHEBI:29105"/>
    </ligand>
</feature>
<evidence type="ECO:0000256" key="5">
    <source>
        <dbReference type="ARBA" id="ARBA00022723"/>
    </source>
</evidence>
<dbReference type="Gene3D" id="3.30.1490.190">
    <property type="match status" value="1"/>
</dbReference>
<evidence type="ECO:0000256" key="9">
    <source>
        <dbReference type="ARBA" id="ARBA00023163"/>
    </source>
</evidence>
<comment type="similarity">
    <text evidence="2">Belongs to the Fur family.</text>
</comment>
<keyword evidence="5 11" id="KW-0479">Metal-binding</keyword>
<evidence type="ECO:0000256" key="8">
    <source>
        <dbReference type="ARBA" id="ARBA00023125"/>
    </source>
</evidence>
<evidence type="ECO:0000256" key="10">
    <source>
        <dbReference type="ARBA" id="ARBA00023211"/>
    </source>
</evidence>
<evidence type="ECO:0000256" key="3">
    <source>
        <dbReference type="ARBA" id="ARBA00022490"/>
    </source>
</evidence>
<dbReference type="InterPro" id="IPR002481">
    <property type="entry name" value="FUR"/>
</dbReference>
<dbReference type="Proteomes" id="UP000003597">
    <property type="component" value="Unassembled WGS sequence"/>
</dbReference>
<feature type="binding site" evidence="11">
    <location>
        <position position="149"/>
    </location>
    <ligand>
        <name>Zn(2+)</name>
        <dbReference type="ChEBI" id="CHEBI:29105"/>
    </ligand>
</feature>
<dbReference type="CDD" id="cd07153">
    <property type="entry name" value="Fur_like"/>
    <property type="match status" value="1"/>
</dbReference>
<dbReference type="GO" id="GO:0008270">
    <property type="term" value="F:zinc ion binding"/>
    <property type="evidence" value="ECO:0007669"/>
    <property type="project" value="TreeGrafter"/>
</dbReference>
<keyword evidence="6 11" id="KW-0862">Zinc</keyword>
<dbReference type="Pfam" id="PF01475">
    <property type="entry name" value="FUR"/>
    <property type="match status" value="1"/>
</dbReference>
<dbReference type="GO" id="GO:0045892">
    <property type="term" value="P:negative regulation of DNA-templated transcription"/>
    <property type="evidence" value="ECO:0007669"/>
    <property type="project" value="TreeGrafter"/>
</dbReference>
<keyword evidence="14" id="KW-1185">Reference proteome</keyword>
<evidence type="ECO:0000256" key="6">
    <source>
        <dbReference type="ARBA" id="ARBA00022833"/>
    </source>
</evidence>
<evidence type="ECO:0000256" key="4">
    <source>
        <dbReference type="ARBA" id="ARBA00022491"/>
    </source>
</evidence>
<dbReference type="GO" id="GO:1900376">
    <property type="term" value="P:regulation of secondary metabolite biosynthetic process"/>
    <property type="evidence" value="ECO:0007669"/>
    <property type="project" value="TreeGrafter"/>
</dbReference>
<comment type="caution">
    <text evidence="13">The sequence shown here is derived from an EMBL/GenBank/DDBJ whole genome shotgun (WGS) entry which is preliminary data.</text>
</comment>
<evidence type="ECO:0000256" key="12">
    <source>
        <dbReference type="PIRSR" id="PIRSR602481-2"/>
    </source>
</evidence>
<dbReference type="Gene3D" id="1.10.10.10">
    <property type="entry name" value="Winged helix-like DNA-binding domain superfamily/Winged helix DNA-binding domain"/>
    <property type="match status" value="1"/>
</dbReference>
<evidence type="ECO:0000313" key="13">
    <source>
        <dbReference type="EMBL" id="EHN62786.1"/>
    </source>
</evidence>
<keyword evidence="3" id="KW-0963">Cytoplasm</keyword>